<comment type="caution">
    <text evidence="2">The sequence shown here is derived from an EMBL/GenBank/DDBJ whole genome shotgun (WGS) entry which is preliminary data.</text>
</comment>
<protein>
    <submittedName>
        <fullName evidence="2">Uncharacterized protein</fullName>
    </submittedName>
</protein>
<reference evidence="2 3" key="1">
    <citation type="submission" date="2019-06" db="EMBL/GenBank/DDBJ databases">
        <title>Enrichment of Autotrophic Halophilic Microorganisms from Red Sea Brine Pool Using Microbial Electrosynthesis System.</title>
        <authorList>
            <person name="Alqahtani M.F."/>
            <person name="Bajracharya S."/>
            <person name="Katuri K.P."/>
            <person name="Ali M."/>
            <person name="Saikaly P.E."/>
        </authorList>
    </citation>
    <scope>NUCLEOTIDE SEQUENCE [LARGE SCALE GENOMIC DNA]</scope>
    <source>
        <strain evidence="2">MES6</strain>
    </source>
</reference>
<feature type="compositionally biased region" description="Basic residues" evidence="1">
    <location>
        <begin position="67"/>
        <end position="82"/>
    </location>
</feature>
<dbReference type="Proteomes" id="UP000483078">
    <property type="component" value="Unassembled WGS sequence"/>
</dbReference>
<accession>A0A7C9HBV7</accession>
<gene>
    <name evidence="2" type="ORF">FH759_06490</name>
</gene>
<dbReference type="AlphaFoldDB" id="A0A7C9HBV7"/>
<sequence length="82" mass="9040">MNVNQIVNMVVRMVMRTVMQKGMSAGINKFANRKGKSGQDGSGDAQAKSSKAESGKNSDYNDPGMNKRTRQSLRIGRRMGKF</sequence>
<feature type="region of interest" description="Disordered" evidence="1">
    <location>
        <begin position="29"/>
        <end position="82"/>
    </location>
</feature>
<organism evidence="2 3">
    <name type="scientific">Sediminimonas qiaohouensis</name>
    <dbReference type="NCBI Taxonomy" id="552061"/>
    <lineage>
        <taxon>Bacteria</taxon>
        <taxon>Pseudomonadati</taxon>
        <taxon>Pseudomonadota</taxon>
        <taxon>Alphaproteobacteria</taxon>
        <taxon>Rhodobacterales</taxon>
        <taxon>Roseobacteraceae</taxon>
        <taxon>Sediminimonas</taxon>
    </lineage>
</organism>
<evidence type="ECO:0000313" key="3">
    <source>
        <dbReference type="Proteomes" id="UP000483078"/>
    </source>
</evidence>
<evidence type="ECO:0000256" key="1">
    <source>
        <dbReference type="SAM" id="MobiDB-lite"/>
    </source>
</evidence>
<name>A0A7C9HBV7_9RHOB</name>
<dbReference type="RefSeq" id="WP_273248934.1">
    <property type="nucleotide sequence ID" value="NZ_VENJ01000006.1"/>
</dbReference>
<evidence type="ECO:0000313" key="2">
    <source>
        <dbReference type="EMBL" id="MTJ04327.1"/>
    </source>
</evidence>
<dbReference type="EMBL" id="VENJ01000006">
    <property type="protein sequence ID" value="MTJ04327.1"/>
    <property type="molecule type" value="Genomic_DNA"/>
</dbReference>
<proteinExistence type="predicted"/>